<evidence type="ECO:0000259" key="1">
    <source>
        <dbReference type="Pfam" id="PF01370"/>
    </source>
</evidence>
<dbReference type="Gene3D" id="3.40.50.720">
    <property type="entry name" value="NAD(P)-binding Rossmann-like Domain"/>
    <property type="match status" value="1"/>
</dbReference>
<dbReference type="Proteomes" id="UP000235828">
    <property type="component" value="Chromosome A"/>
</dbReference>
<dbReference type="InterPro" id="IPR051783">
    <property type="entry name" value="NAD(P)-dependent_oxidoreduct"/>
</dbReference>
<dbReference type="PANTHER" id="PTHR48079">
    <property type="entry name" value="PROTEIN YEEZ"/>
    <property type="match status" value="1"/>
</dbReference>
<dbReference type="Pfam" id="PF01370">
    <property type="entry name" value="Epimerase"/>
    <property type="match status" value="1"/>
</dbReference>
<dbReference type="InterPro" id="IPR001509">
    <property type="entry name" value="Epimerase_deHydtase"/>
</dbReference>
<name>A0A2N8Z8Q3_9VIBR</name>
<accession>A0A2N8Z8Q3</accession>
<proteinExistence type="predicted"/>
<dbReference type="RefSeq" id="WP_102521174.1">
    <property type="nucleotide sequence ID" value="NZ_LT960611.1"/>
</dbReference>
<sequence length="283" mass="30713">MNKKVLIVGAGWLGLPLALQLQKSGYLVAVTKTSQESLEPLLASSLIGYVCKLTNDAPTQSTTPSALDRILLDFSPDIVIGSFPPGFRSGNGGAYEQQWKTLAQSVKRAKPSKLIMISSSTVYPSLPDIMTEDRATLALASNNAHFSDKARIMLKAEQHVIDSDLDYCVVRCSGLFGPNRHPARFVSKLKAVSRSAPANMLHLYDAIGATQFALEHVNREVVNATTPHSVDKAQFYQAAINDTDLDLAMPLIVDEANKTISADKLLGLGYQFNYPSVLDAFNS</sequence>
<dbReference type="KEGG" id="vta:A0291"/>
<dbReference type="GO" id="GO:0005737">
    <property type="term" value="C:cytoplasm"/>
    <property type="evidence" value="ECO:0007669"/>
    <property type="project" value="TreeGrafter"/>
</dbReference>
<reference evidence="2 3" key="1">
    <citation type="submission" date="2017-10" db="EMBL/GenBank/DDBJ databases">
        <authorList>
            <person name="Banno H."/>
            <person name="Chua N.-H."/>
        </authorList>
    </citation>
    <scope>NUCLEOTIDE SEQUENCE [LARGE SCALE GENOMIC DNA]</scope>
    <source>
        <strain evidence="2">Vibrio tapetis CECT4600</strain>
    </source>
</reference>
<feature type="domain" description="NAD-dependent epimerase/dehydratase" evidence="1">
    <location>
        <begin position="5"/>
        <end position="188"/>
    </location>
</feature>
<organism evidence="2 3">
    <name type="scientific">Vibrio tapetis subsp. tapetis</name>
    <dbReference type="NCBI Taxonomy" id="1671868"/>
    <lineage>
        <taxon>Bacteria</taxon>
        <taxon>Pseudomonadati</taxon>
        <taxon>Pseudomonadota</taxon>
        <taxon>Gammaproteobacteria</taxon>
        <taxon>Vibrionales</taxon>
        <taxon>Vibrionaceae</taxon>
        <taxon>Vibrio</taxon>
    </lineage>
</organism>
<gene>
    <name evidence="2" type="ORF">VTAP4600_A0291</name>
</gene>
<dbReference type="AlphaFoldDB" id="A0A2N8Z8Q3"/>
<dbReference type="SUPFAM" id="SSF51735">
    <property type="entry name" value="NAD(P)-binding Rossmann-fold domains"/>
    <property type="match status" value="1"/>
</dbReference>
<dbReference type="PANTHER" id="PTHR48079:SF6">
    <property type="entry name" value="NAD(P)-BINDING DOMAIN-CONTAINING PROTEIN-RELATED"/>
    <property type="match status" value="1"/>
</dbReference>
<dbReference type="OrthoDB" id="751203at2"/>
<dbReference type="InterPro" id="IPR036291">
    <property type="entry name" value="NAD(P)-bd_dom_sf"/>
</dbReference>
<dbReference type="GO" id="GO:0004029">
    <property type="term" value="F:aldehyde dehydrogenase (NAD+) activity"/>
    <property type="evidence" value="ECO:0007669"/>
    <property type="project" value="TreeGrafter"/>
</dbReference>
<evidence type="ECO:0000313" key="3">
    <source>
        <dbReference type="Proteomes" id="UP000235828"/>
    </source>
</evidence>
<dbReference type="EMBL" id="LT960611">
    <property type="protein sequence ID" value="SON48270.1"/>
    <property type="molecule type" value="Genomic_DNA"/>
</dbReference>
<keyword evidence="3" id="KW-1185">Reference proteome</keyword>
<protein>
    <submittedName>
        <fullName evidence="2">Nucleoside-diphosphate-sugar epimerase</fullName>
    </submittedName>
</protein>
<evidence type="ECO:0000313" key="2">
    <source>
        <dbReference type="EMBL" id="SON48270.1"/>
    </source>
</evidence>